<dbReference type="PANTHER" id="PTHR45641:SF19">
    <property type="entry name" value="NEPHROCYSTIN-3"/>
    <property type="match status" value="1"/>
</dbReference>
<dbReference type="EMBL" id="LR699119">
    <property type="protein sequence ID" value="VVC76593.1"/>
    <property type="molecule type" value="Genomic_DNA"/>
</dbReference>
<evidence type="ECO:0000256" key="2">
    <source>
        <dbReference type="ARBA" id="ARBA00022803"/>
    </source>
</evidence>
<dbReference type="Proteomes" id="UP000324194">
    <property type="component" value="Chromosome 1"/>
</dbReference>
<dbReference type="RefSeq" id="WP_148339900.1">
    <property type="nucleotide sequence ID" value="NZ_LR699119.1"/>
</dbReference>
<organism evidence="5 6">
    <name type="scientific">Aquicella siphonis</name>
    <dbReference type="NCBI Taxonomy" id="254247"/>
    <lineage>
        <taxon>Bacteria</taxon>
        <taxon>Pseudomonadati</taxon>
        <taxon>Pseudomonadota</taxon>
        <taxon>Gammaproteobacteria</taxon>
        <taxon>Legionellales</taxon>
        <taxon>Coxiellaceae</taxon>
        <taxon>Aquicella</taxon>
    </lineage>
</organism>
<accession>A0A5E4PJK3</accession>
<dbReference type="InterPro" id="IPR011990">
    <property type="entry name" value="TPR-like_helical_dom_sf"/>
</dbReference>
<keyword evidence="4" id="KW-0732">Signal</keyword>
<dbReference type="PROSITE" id="PS50005">
    <property type="entry name" value="TPR"/>
    <property type="match status" value="1"/>
</dbReference>
<reference evidence="5 6" key="1">
    <citation type="submission" date="2019-08" db="EMBL/GenBank/DDBJ databases">
        <authorList>
            <person name="Guy L."/>
        </authorList>
    </citation>
    <scope>NUCLEOTIDE SEQUENCE [LARGE SCALE GENOMIC DNA]</scope>
    <source>
        <strain evidence="5 6">SGT-108</strain>
    </source>
</reference>
<feature type="signal peptide" evidence="4">
    <location>
        <begin position="1"/>
        <end position="24"/>
    </location>
</feature>
<keyword evidence="1" id="KW-0677">Repeat</keyword>
<keyword evidence="6" id="KW-1185">Reference proteome</keyword>
<feature type="chain" id="PRO_5022997984" evidence="4">
    <location>
        <begin position="25"/>
        <end position="337"/>
    </location>
</feature>
<sequence>METKFAAGLILLITVLSASTISLAEITAPPAARQNAPVQAAGSRALSQVEKEFAFNWNDYSTIPAAKARIAKTEGFLNAIQDFSHLNAQDTAALGKLYYKLGTYYTHVTRESDLAIHKLQLADAFLTTKQDKAWNNNHLAYAYEQKYAASGNASDRENALRYANKVITQLYSNAKNREVAFAYCVKGLVMNDAREFPLAEMHFKTALDIYESMPGGKDDQYARAKNRLAHIILDQNGRDKLAVAMLEQLKQYWMDKKNIGSDPYAARNFISLGQAYLKTGRIKAAQNEFDRAVRIYEKVYGANNPLLAKPYQLLAETYKNQGRLKQAALYEKRAAAL</sequence>
<dbReference type="OrthoDB" id="5476888at2"/>
<dbReference type="InterPro" id="IPR019734">
    <property type="entry name" value="TPR_rpt"/>
</dbReference>
<evidence type="ECO:0000313" key="6">
    <source>
        <dbReference type="Proteomes" id="UP000324194"/>
    </source>
</evidence>
<dbReference type="PANTHER" id="PTHR45641">
    <property type="entry name" value="TETRATRICOPEPTIDE REPEAT PROTEIN (AFU_ORTHOLOGUE AFUA_6G03870)"/>
    <property type="match status" value="1"/>
</dbReference>
<evidence type="ECO:0000256" key="1">
    <source>
        <dbReference type="ARBA" id="ARBA00022737"/>
    </source>
</evidence>
<keyword evidence="2 3" id="KW-0802">TPR repeat</keyword>
<dbReference type="Pfam" id="PF13424">
    <property type="entry name" value="TPR_12"/>
    <property type="match status" value="1"/>
</dbReference>
<feature type="repeat" description="TPR" evidence="3">
    <location>
        <begin position="266"/>
        <end position="299"/>
    </location>
</feature>
<evidence type="ECO:0000256" key="4">
    <source>
        <dbReference type="SAM" id="SignalP"/>
    </source>
</evidence>
<evidence type="ECO:0000256" key="3">
    <source>
        <dbReference type="PROSITE-ProRule" id="PRU00339"/>
    </source>
</evidence>
<protein>
    <submittedName>
        <fullName evidence="5">Uncharacterized protein</fullName>
    </submittedName>
</protein>
<proteinExistence type="predicted"/>
<dbReference type="KEGG" id="asip:AQUSIP_19150"/>
<gene>
    <name evidence="5" type="ORF">AQUSIP_19150</name>
</gene>
<dbReference type="SUPFAM" id="SSF48452">
    <property type="entry name" value="TPR-like"/>
    <property type="match status" value="2"/>
</dbReference>
<dbReference type="Gene3D" id="1.25.40.10">
    <property type="entry name" value="Tetratricopeptide repeat domain"/>
    <property type="match status" value="2"/>
</dbReference>
<dbReference type="AlphaFoldDB" id="A0A5E4PJK3"/>
<name>A0A5E4PJK3_9COXI</name>
<evidence type="ECO:0000313" key="5">
    <source>
        <dbReference type="EMBL" id="VVC76593.1"/>
    </source>
</evidence>